<dbReference type="InterPro" id="IPR003724">
    <property type="entry name" value="CblAdoTrfase_CobA"/>
</dbReference>
<sequence>MMKEKGLVHIYTGEGKGKTTSAVGLAARALGHNLKVCYVHFLKRPDLYGGNEIQSLEKLGADILDFTGGHPSFNKSLTTNQLKEEVRKGLIYISGYVKTSPPDLLIMDEILIAVRDGFLAEAELIDFIEQKPPNMEIVLTGRNATDMLIEKADYVSYIQKIKHPFDRNIKSRKGIEY</sequence>
<dbReference type="PANTHER" id="PTHR46638:SF1">
    <property type="entry name" value="CORRINOID ADENOSYLTRANSFERASE"/>
    <property type="match status" value="1"/>
</dbReference>
<gene>
    <name evidence="1" type="ORF">MNBD_BACTEROID01-2770</name>
</gene>
<reference evidence="1" key="1">
    <citation type="submission" date="2018-06" db="EMBL/GenBank/DDBJ databases">
        <authorList>
            <person name="Zhirakovskaya E."/>
        </authorList>
    </citation>
    <scope>NUCLEOTIDE SEQUENCE</scope>
</reference>
<keyword evidence="1" id="KW-0808">Transferase</keyword>
<dbReference type="EC" id="2.5.1.17" evidence="1"/>
<proteinExistence type="predicted"/>
<dbReference type="Pfam" id="PF02572">
    <property type="entry name" value="CobA_CobO_BtuR"/>
    <property type="match status" value="1"/>
</dbReference>
<protein>
    <submittedName>
        <fullName evidence="1">Cob(I)alamin adenosyltransferase</fullName>
        <ecNumber evidence="1">2.5.1.17</ecNumber>
    </submittedName>
</protein>
<dbReference type="GO" id="GO:0005524">
    <property type="term" value="F:ATP binding"/>
    <property type="evidence" value="ECO:0007669"/>
    <property type="project" value="InterPro"/>
</dbReference>
<accession>A0A3B0U3N1</accession>
<name>A0A3B0U3N1_9ZZZZ</name>
<dbReference type="GO" id="GO:0009236">
    <property type="term" value="P:cobalamin biosynthetic process"/>
    <property type="evidence" value="ECO:0007669"/>
    <property type="project" value="InterPro"/>
</dbReference>
<dbReference type="EMBL" id="UOEP01000031">
    <property type="protein sequence ID" value="VAW14026.1"/>
    <property type="molecule type" value="Genomic_DNA"/>
</dbReference>
<dbReference type="AlphaFoldDB" id="A0A3B0U3N1"/>
<dbReference type="SUPFAM" id="SSF52540">
    <property type="entry name" value="P-loop containing nucleoside triphosphate hydrolases"/>
    <property type="match status" value="1"/>
</dbReference>
<dbReference type="Gene3D" id="3.40.50.300">
    <property type="entry name" value="P-loop containing nucleotide triphosphate hydrolases"/>
    <property type="match status" value="1"/>
</dbReference>
<organism evidence="1">
    <name type="scientific">hydrothermal vent metagenome</name>
    <dbReference type="NCBI Taxonomy" id="652676"/>
    <lineage>
        <taxon>unclassified sequences</taxon>
        <taxon>metagenomes</taxon>
        <taxon>ecological metagenomes</taxon>
    </lineage>
</organism>
<dbReference type="GO" id="GO:0008817">
    <property type="term" value="F:corrinoid adenosyltransferase activity"/>
    <property type="evidence" value="ECO:0007669"/>
    <property type="project" value="UniProtKB-EC"/>
</dbReference>
<evidence type="ECO:0000313" key="1">
    <source>
        <dbReference type="EMBL" id="VAW14026.1"/>
    </source>
</evidence>
<dbReference type="PANTHER" id="PTHR46638">
    <property type="entry name" value="CORRINOID ADENOSYLTRANSFERASE"/>
    <property type="match status" value="1"/>
</dbReference>
<dbReference type="PIRSF" id="PIRSF015617">
    <property type="entry name" value="Adensltrnsf_CobA"/>
    <property type="match status" value="1"/>
</dbReference>
<dbReference type="InterPro" id="IPR027417">
    <property type="entry name" value="P-loop_NTPase"/>
</dbReference>